<feature type="compositionally biased region" description="Basic residues" evidence="1">
    <location>
        <begin position="23"/>
        <end position="32"/>
    </location>
</feature>
<protein>
    <recommendedName>
        <fullName evidence="5">Peptide ABC transporter permease</fullName>
    </recommendedName>
</protein>
<dbReference type="Proteomes" id="UP000441772">
    <property type="component" value="Unassembled WGS sequence"/>
</dbReference>
<reference evidence="3 4" key="1">
    <citation type="submission" date="2019-09" db="EMBL/GenBank/DDBJ databases">
        <title>Characterization of the phylogenetic diversity of two novel species belonging to the genus Bifidobacterium: Bifidobacterium cebidarum sp. nov. and Bifidobacterium leontopitheci sp. nov.</title>
        <authorList>
            <person name="Lugli G.A."/>
            <person name="Duranti S."/>
            <person name="Milani C."/>
            <person name="Turroni F."/>
            <person name="Ventura M."/>
        </authorList>
    </citation>
    <scope>NUCLEOTIDE SEQUENCE [LARGE SCALE GENOMIC DNA]</scope>
    <source>
        <strain evidence="3 4">LMG 31471</strain>
    </source>
</reference>
<dbReference type="AlphaFoldDB" id="A0A6I1GM05"/>
<keyword evidence="2" id="KW-0472">Membrane</keyword>
<sequence length="222" mass="23299">MPAHPSQPSRSSASPRGGSPSGRPRKRAISKRQRAIYRRRRIVVGVALLVVLSFAVWCVYSLGRGVVQGIALLKPTPISRSAVPDPPKSTGVASCGNTSVELALTPASLSLPVGGSLEFTGTVDYTGAASCLLDMGDLTLTITSGQDTVWRSDSCPAASKQLLLANAADMDKASQKFTWNANRTGQGCVKDETKLPNVDRGTYVAQLSLGKSVSGKVTITVQ</sequence>
<feature type="transmembrane region" description="Helical" evidence="2">
    <location>
        <begin position="42"/>
        <end position="63"/>
    </location>
</feature>
<dbReference type="EMBL" id="WBVT01000012">
    <property type="protein sequence ID" value="KAB7790429.1"/>
    <property type="molecule type" value="Genomic_DNA"/>
</dbReference>
<evidence type="ECO:0000313" key="4">
    <source>
        <dbReference type="Proteomes" id="UP000441772"/>
    </source>
</evidence>
<proteinExistence type="predicted"/>
<accession>A0A6I1GM05</accession>
<dbReference type="RefSeq" id="WP_152234377.1">
    <property type="nucleotide sequence ID" value="NZ_JBHSKZ010000008.1"/>
</dbReference>
<keyword evidence="4" id="KW-1185">Reference proteome</keyword>
<evidence type="ECO:0000313" key="3">
    <source>
        <dbReference type="EMBL" id="KAB7790429.1"/>
    </source>
</evidence>
<evidence type="ECO:0000256" key="2">
    <source>
        <dbReference type="SAM" id="Phobius"/>
    </source>
</evidence>
<feature type="region of interest" description="Disordered" evidence="1">
    <location>
        <begin position="1"/>
        <end position="32"/>
    </location>
</feature>
<comment type="caution">
    <text evidence="3">The sequence shown here is derived from an EMBL/GenBank/DDBJ whole genome shotgun (WGS) entry which is preliminary data.</text>
</comment>
<gene>
    <name evidence="3" type="ORF">F7D09_1025</name>
</gene>
<evidence type="ECO:0000256" key="1">
    <source>
        <dbReference type="SAM" id="MobiDB-lite"/>
    </source>
</evidence>
<keyword evidence="2" id="KW-1133">Transmembrane helix</keyword>
<evidence type="ECO:0008006" key="5">
    <source>
        <dbReference type="Google" id="ProtNLM"/>
    </source>
</evidence>
<keyword evidence="2" id="KW-0812">Transmembrane</keyword>
<organism evidence="3 4">
    <name type="scientific">Bifidobacterium leontopitheci</name>
    <dbReference type="NCBI Taxonomy" id="2650774"/>
    <lineage>
        <taxon>Bacteria</taxon>
        <taxon>Bacillati</taxon>
        <taxon>Actinomycetota</taxon>
        <taxon>Actinomycetes</taxon>
        <taxon>Bifidobacteriales</taxon>
        <taxon>Bifidobacteriaceae</taxon>
        <taxon>Bifidobacterium</taxon>
    </lineage>
</organism>
<feature type="compositionally biased region" description="Low complexity" evidence="1">
    <location>
        <begin position="1"/>
        <end position="22"/>
    </location>
</feature>
<name>A0A6I1GM05_9BIFI</name>